<evidence type="ECO:0000313" key="2">
    <source>
        <dbReference type="Proteomes" id="UP001165122"/>
    </source>
</evidence>
<organism evidence="1 2">
    <name type="scientific">Triparma laevis f. longispina</name>
    <dbReference type="NCBI Taxonomy" id="1714387"/>
    <lineage>
        <taxon>Eukaryota</taxon>
        <taxon>Sar</taxon>
        <taxon>Stramenopiles</taxon>
        <taxon>Ochrophyta</taxon>
        <taxon>Bolidophyceae</taxon>
        <taxon>Parmales</taxon>
        <taxon>Triparmaceae</taxon>
        <taxon>Triparma</taxon>
    </lineage>
</organism>
<evidence type="ECO:0000313" key="1">
    <source>
        <dbReference type="EMBL" id="GMH65144.1"/>
    </source>
</evidence>
<proteinExistence type="predicted"/>
<keyword evidence="2" id="KW-1185">Reference proteome</keyword>
<gene>
    <name evidence="1" type="ORF">TrLO_g5220</name>
</gene>
<protein>
    <submittedName>
        <fullName evidence="1">Uncharacterized protein</fullName>
    </submittedName>
</protein>
<dbReference type="Proteomes" id="UP001165122">
    <property type="component" value="Unassembled WGS sequence"/>
</dbReference>
<comment type="caution">
    <text evidence="1">The sequence shown here is derived from an EMBL/GenBank/DDBJ whole genome shotgun (WGS) entry which is preliminary data.</text>
</comment>
<accession>A0A9W7A3G5</accession>
<dbReference type="EMBL" id="BRXW01000549">
    <property type="protein sequence ID" value="GMH65144.1"/>
    <property type="molecule type" value="Genomic_DNA"/>
</dbReference>
<dbReference type="AlphaFoldDB" id="A0A9W7A3G5"/>
<reference evidence="2" key="1">
    <citation type="journal article" date="2023" name="Commun. Biol.">
        <title>Genome analysis of Parmales, the sister group of diatoms, reveals the evolutionary specialization of diatoms from phago-mixotrophs to photoautotrophs.</title>
        <authorList>
            <person name="Ban H."/>
            <person name="Sato S."/>
            <person name="Yoshikawa S."/>
            <person name="Yamada K."/>
            <person name="Nakamura Y."/>
            <person name="Ichinomiya M."/>
            <person name="Sato N."/>
            <person name="Blanc-Mathieu R."/>
            <person name="Endo H."/>
            <person name="Kuwata A."/>
            <person name="Ogata H."/>
        </authorList>
    </citation>
    <scope>NUCLEOTIDE SEQUENCE [LARGE SCALE GENOMIC DNA]</scope>
    <source>
        <strain evidence="2">NIES 3700</strain>
    </source>
</reference>
<name>A0A9W7A3G5_9STRA</name>
<sequence>MSYVIDDSTMVNLHGEGGVELVERKEGEGWVNEIEGPVFVRRAKKGEKSLEMTLVAAGEGEESVKIRIGGLNNELDVVVTLNGEVVNFHVEGDEIVIENLVADGVDAIVIVTWE</sequence>